<feature type="region of interest" description="Disordered" evidence="1">
    <location>
        <begin position="49"/>
        <end position="77"/>
    </location>
</feature>
<evidence type="ECO:0000259" key="2">
    <source>
        <dbReference type="SMART" id="SM00757"/>
    </source>
</evidence>
<dbReference type="Proteomes" id="UP000092583">
    <property type="component" value="Unassembled WGS sequence"/>
</dbReference>
<feature type="compositionally biased region" description="Basic and acidic residues" evidence="1">
    <location>
        <begin position="49"/>
        <end position="58"/>
    </location>
</feature>
<dbReference type="SMART" id="SM00757">
    <property type="entry name" value="CRA"/>
    <property type="match status" value="1"/>
</dbReference>
<accession>A0A1B9IYQ0</accession>
<dbReference type="AlphaFoldDB" id="A0A1B9IYQ0"/>
<dbReference type="InterPro" id="IPR013144">
    <property type="entry name" value="CRA_dom"/>
</dbReference>
<dbReference type="EMBL" id="KI669459">
    <property type="protein sequence ID" value="OCF60643.1"/>
    <property type="molecule type" value="Genomic_DNA"/>
</dbReference>
<name>A0A1B9IYQ0_9TREE</name>
<evidence type="ECO:0000256" key="1">
    <source>
        <dbReference type="SAM" id="MobiDB-lite"/>
    </source>
</evidence>
<dbReference type="InterPro" id="IPR050618">
    <property type="entry name" value="Ubq-SigPath_Reg"/>
</dbReference>
<sequence>MNGGSSSSSSSSSLDMYSLHDVILNYIETSAYSSTARILSQRKLKYGDGECDGKKEEQNGDGNIDNDGEDSMDIDRDDDDELEVGLGVSDKKAGISPVKRKGVEFDESDLEGIEKRRAILDHILNGSISKSVDLLNSHFPSVLNESLSPITNGSGSGNSFHSSRYTSLNPGPGPSNHSIPVLPRSTDPAHIKLNLQIQEFIEHFRPLNPSSLGGSSPSSSAGSLTGSTSSINLTNALSAAQGLHTEAKRLSPEIRAIFLKEINDAGALFAYSNPENSILSGFLDQKRRIRLSEMVNAAILKSQNKPTQSALENYARRTTLLYKLMNDHGIDPRPISMTDDLGLGSHGTDQKGREHLEEYFKQSNGKPFNLHGFVNSTW</sequence>
<organism evidence="3 4">
    <name type="scientific">Kwoniella mangroviensis CBS 10435</name>
    <dbReference type="NCBI Taxonomy" id="1331196"/>
    <lineage>
        <taxon>Eukaryota</taxon>
        <taxon>Fungi</taxon>
        <taxon>Dikarya</taxon>
        <taxon>Basidiomycota</taxon>
        <taxon>Agaricomycotina</taxon>
        <taxon>Tremellomycetes</taxon>
        <taxon>Tremellales</taxon>
        <taxon>Cryptococcaceae</taxon>
        <taxon>Kwoniella</taxon>
    </lineage>
</organism>
<feature type="domain" description="CRA" evidence="2">
    <location>
        <begin position="231"/>
        <end position="331"/>
    </location>
</feature>
<dbReference type="STRING" id="1331196.A0A1B9IYQ0"/>
<feature type="compositionally biased region" description="Acidic residues" evidence="1">
    <location>
        <begin position="64"/>
        <end position="77"/>
    </location>
</feature>
<feature type="region of interest" description="Disordered" evidence="1">
    <location>
        <begin position="153"/>
        <end position="185"/>
    </location>
</feature>
<feature type="compositionally biased region" description="Polar residues" evidence="1">
    <location>
        <begin position="160"/>
        <end position="169"/>
    </location>
</feature>
<protein>
    <recommendedName>
        <fullName evidence="2">CRA domain-containing protein</fullName>
    </recommendedName>
</protein>
<dbReference type="InterPro" id="IPR024964">
    <property type="entry name" value="CTLH/CRA"/>
</dbReference>
<evidence type="ECO:0000313" key="3">
    <source>
        <dbReference type="EMBL" id="OCF60643.1"/>
    </source>
</evidence>
<dbReference type="OrthoDB" id="8048523at2759"/>
<reference evidence="4" key="2">
    <citation type="submission" date="2013-12" db="EMBL/GenBank/DDBJ databases">
        <title>Evolution of pathogenesis and genome organization in the Tremellales.</title>
        <authorList>
            <person name="Cuomo C."/>
            <person name="Litvintseva A."/>
            <person name="Heitman J."/>
            <person name="Chen Y."/>
            <person name="Sun S."/>
            <person name="Springer D."/>
            <person name="Dromer F."/>
            <person name="Young S."/>
            <person name="Zeng Q."/>
            <person name="Chapman S."/>
            <person name="Gujja S."/>
            <person name="Saif S."/>
            <person name="Birren B."/>
        </authorList>
    </citation>
    <scope>NUCLEOTIDE SEQUENCE [LARGE SCALE GENOMIC DNA]</scope>
    <source>
        <strain evidence="4">CBS 10435</strain>
    </source>
</reference>
<keyword evidence="4" id="KW-1185">Reference proteome</keyword>
<proteinExistence type="predicted"/>
<gene>
    <name evidence="3" type="ORF">L486_00279</name>
</gene>
<reference evidence="3 4" key="1">
    <citation type="submission" date="2013-07" db="EMBL/GenBank/DDBJ databases">
        <title>The Genome Sequence of Kwoniella mangroviensis CBS10435.</title>
        <authorList>
            <consortium name="The Broad Institute Genome Sequencing Platform"/>
            <person name="Cuomo C."/>
            <person name="Litvintseva A."/>
            <person name="Chen Y."/>
            <person name="Heitman J."/>
            <person name="Sun S."/>
            <person name="Springer D."/>
            <person name="Dromer F."/>
            <person name="Young S.K."/>
            <person name="Zeng Q."/>
            <person name="Gargeya S."/>
            <person name="Fitzgerald M."/>
            <person name="Abouelleil A."/>
            <person name="Alvarado L."/>
            <person name="Berlin A.M."/>
            <person name="Chapman S.B."/>
            <person name="Dewar J."/>
            <person name="Goldberg J."/>
            <person name="Griggs A."/>
            <person name="Gujja S."/>
            <person name="Hansen M."/>
            <person name="Howarth C."/>
            <person name="Imamovic A."/>
            <person name="Larimer J."/>
            <person name="McCowan C."/>
            <person name="Murphy C."/>
            <person name="Pearson M."/>
            <person name="Priest M."/>
            <person name="Roberts A."/>
            <person name="Saif S."/>
            <person name="Shea T."/>
            <person name="Sykes S."/>
            <person name="Wortman J."/>
            <person name="Nusbaum C."/>
            <person name="Birren B."/>
        </authorList>
    </citation>
    <scope>NUCLEOTIDE SEQUENCE [LARGE SCALE GENOMIC DNA]</scope>
    <source>
        <strain evidence="3 4">CBS 10435</strain>
    </source>
</reference>
<dbReference type="PANTHER" id="PTHR12864">
    <property type="entry name" value="RAN BINDING PROTEIN 9-RELATED"/>
    <property type="match status" value="1"/>
</dbReference>
<dbReference type="Pfam" id="PF10607">
    <property type="entry name" value="CTLH"/>
    <property type="match status" value="1"/>
</dbReference>
<evidence type="ECO:0000313" key="4">
    <source>
        <dbReference type="Proteomes" id="UP000092583"/>
    </source>
</evidence>